<keyword evidence="2" id="KW-0143">Chaperone</keyword>
<comment type="similarity">
    <text evidence="1">Belongs to the UreD family.</text>
</comment>
<dbReference type="HAMAP" id="MF_01384">
    <property type="entry name" value="UreD"/>
    <property type="match status" value="1"/>
</dbReference>
<dbReference type="InterPro" id="IPR002639">
    <property type="entry name" value="UreF"/>
</dbReference>
<dbReference type="AlphaFoldDB" id="A0A7S3NGY8"/>
<accession>A0A7S3NGY8</accession>
<organism evidence="4">
    <name type="scientific">Aureoumbra lagunensis</name>
    <dbReference type="NCBI Taxonomy" id="44058"/>
    <lineage>
        <taxon>Eukaryota</taxon>
        <taxon>Sar</taxon>
        <taxon>Stramenopiles</taxon>
        <taxon>Ochrophyta</taxon>
        <taxon>Pelagophyceae</taxon>
        <taxon>Pelagomonadales</taxon>
        <taxon>Aureoumbra</taxon>
    </lineage>
</organism>
<sequence>MDKKIGVAKIEMNVVLGRTVLSKCIHRNPLRIQPMPRASACLAGSASAVISSLGGGLLGCDEVQVDVSVGPNAKGWLGTQSSTKIYKKDPHNVNQGTRSCLKVKVAAGGMLVWAPDALVPYKDSIYRSKSSFEIDASAHFVSVEWTQSGRAHSGERWELGFYETISQWHIVNGGSDIQQIRDATRLKNAQTAQVALDLGGQSRDVFGTVALYNVPLVAKRFDKAARAAATRRGARIHHQYGEQTNSCENPSDVIISGLAAMGISPCLGIHNNKNDNPFLLVRFVAFDVEGAYRILHWCLAPLKTKIGFAPYSDRIHARGQTNHLNRFFFEKPNLDLSPPPNSNEKLTIHLSPLAFMLADSALPTGGFAHSGGLEAALQMGILRPNDETTLLQVISNLAMNQHSLYAPFAFAAMQQHIENYDDFLMMLDENLDALLCSHAQAHLASTRQGAALNRICNSMITNYTGAKLRHGAIAFGVLAKHMALSAEAMLLVFVHTAIRDAFSAAVRLGIIGPLAALPLQAKVFRHFAHTSAISHVIPYTEKHSYDDDTHLFSASSAPFLDALHASHSLLDMRLFQS</sequence>
<comment type="similarity">
    <text evidence="3">Belongs to the UreF family.</text>
</comment>
<dbReference type="PANTHER" id="PTHR33643:SF1">
    <property type="entry name" value="UREASE ACCESSORY PROTEIN D"/>
    <property type="match status" value="1"/>
</dbReference>
<evidence type="ECO:0008006" key="5">
    <source>
        <dbReference type="Google" id="ProtNLM"/>
    </source>
</evidence>
<evidence type="ECO:0000256" key="2">
    <source>
        <dbReference type="ARBA" id="ARBA00023186"/>
    </source>
</evidence>
<proteinExistence type="inferred from homology"/>
<dbReference type="Gene3D" id="1.10.4190.10">
    <property type="entry name" value="Urease accessory protein UreF"/>
    <property type="match status" value="1"/>
</dbReference>
<protein>
    <recommendedName>
        <fullName evidence="5">Urease accessory protein UreD</fullName>
    </recommendedName>
</protein>
<dbReference type="Pfam" id="PF01730">
    <property type="entry name" value="UreF"/>
    <property type="match status" value="1"/>
</dbReference>
<dbReference type="InterPro" id="IPR038277">
    <property type="entry name" value="UreF_sf"/>
</dbReference>
<name>A0A7S3NGY8_9STRA</name>
<dbReference type="PANTHER" id="PTHR33643">
    <property type="entry name" value="UREASE ACCESSORY PROTEIN D"/>
    <property type="match status" value="1"/>
</dbReference>
<evidence type="ECO:0000256" key="1">
    <source>
        <dbReference type="ARBA" id="ARBA00007177"/>
    </source>
</evidence>
<gene>
    <name evidence="4" type="ORF">ALAG00032_LOCUS338</name>
</gene>
<evidence type="ECO:0000256" key="3">
    <source>
        <dbReference type="ARBA" id="ARBA00046339"/>
    </source>
</evidence>
<dbReference type="GO" id="GO:0016151">
    <property type="term" value="F:nickel cation binding"/>
    <property type="evidence" value="ECO:0007669"/>
    <property type="project" value="InterPro"/>
</dbReference>
<reference evidence="4" key="1">
    <citation type="submission" date="2021-01" db="EMBL/GenBank/DDBJ databases">
        <authorList>
            <person name="Corre E."/>
            <person name="Pelletier E."/>
            <person name="Niang G."/>
            <person name="Scheremetjew M."/>
            <person name="Finn R."/>
            <person name="Kale V."/>
            <person name="Holt S."/>
            <person name="Cochrane G."/>
            <person name="Meng A."/>
            <person name="Brown T."/>
            <person name="Cohen L."/>
        </authorList>
    </citation>
    <scope>NUCLEOTIDE SEQUENCE</scope>
    <source>
        <strain evidence="4">CCMP1510</strain>
    </source>
</reference>
<dbReference type="InterPro" id="IPR002669">
    <property type="entry name" value="UreD"/>
</dbReference>
<dbReference type="Pfam" id="PF01774">
    <property type="entry name" value="UreD"/>
    <property type="match status" value="1"/>
</dbReference>
<dbReference type="EMBL" id="HBIJ01000423">
    <property type="protein sequence ID" value="CAE0359609.1"/>
    <property type="molecule type" value="Transcribed_RNA"/>
</dbReference>
<evidence type="ECO:0000313" key="4">
    <source>
        <dbReference type="EMBL" id="CAE0359609.1"/>
    </source>
</evidence>